<dbReference type="PROSITE" id="PS50929">
    <property type="entry name" value="ABC_TM1F"/>
    <property type="match status" value="1"/>
</dbReference>
<keyword evidence="5 7" id="KW-1133">Transmembrane helix</keyword>
<protein>
    <submittedName>
        <fullName evidence="10">ABC transporter ATP-binding protein</fullName>
    </submittedName>
</protein>
<feature type="transmembrane region" description="Helical" evidence="7">
    <location>
        <begin position="125"/>
        <end position="153"/>
    </location>
</feature>
<dbReference type="PANTHER" id="PTHR24221">
    <property type="entry name" value="ATP-BINDING CASSETTE SUB-FAMILY B"/>
    <property type="match status" value="1"/>
</dbReference>
<dbReference type="InterPro" id="IPR003593">
    <property type="entry name" value="AAA+_ATPase"/>
</dbReference>
<evidence type="ECO:0000256" key="6">
    <source>
        <dbReference type="ARBA" id="ARBA00023136"/>
    </source>
</evidence>
<keyword evidence="4 10" id="KW-0067">ATP-binding</keyword>
<comment type="caution">
    <text evidence="10">The sequence shown here is derived from an EMBL/GenBank/DDBJ whole genome shotgun (WGS) entry which is preliminary data.</text>
</comment>
<keyword evidence="3" id="KW-0547">Nucleotide-binding</keyword>
<feature type="domain" description="ABC transmembrane type-1" evidence="9">
    <location>
        <begin position="26"/>
        <end position="303"/>
    </location>
</feature>
<dbReference type="InterPro" id="IPR036640">
    <property type="entry name" value="ABC1_TM_sf"/>
</dbReference>
<gene>
    <name evidence="10" type="ORF">O6P32_10815</name>
</gene>
<dbReference type="Gene3D" id="1.20.1560.10">
    <property type="entry name" value="ABC transporter type 1, transmembrane domain"/>
    <property type="match status" value="1"/>
</dbReference>
<evidence type="ECO:0000313" key="10">
    <source>
        <dbReference type="EMBL" id="MCZ8373191.1"/>
    </source>
</evidence>
<dbReference type="GO" id="GO:0005524">
    <property type="term" value="F:ATP binding"/>
    <property type="evidence" value="ECO:0007669"/>
    <property type="project" value="UniProtKB-KW"/>
</dbReference>
<feature type="transmembrane region" description="Helical" evidence="7">
    <location>
        <begin position="159"/>
        <end position="179"/>
    </location>
</feature>
<name>A0ABT4PJG0_9BACT</name>
<keyword evidence="2 7" id="KW-0812">Transmembrane</keyword>
<organism evidence="10 11">
    <name type="scientific">Phocaeicola acetigenes</name>
    <dbReference type="NCBI Taxonomy" id="3016083"/>
    <lineage>
        <taxon>Bacteria</taxon>
        <taxon>Pseudomonadati</taxon>
        <taxon>Bacteroidota</taxon>
        <taxon>Bacteroidia</taxon>
        <taxon>Bacteroidales</taxon>
        <taxon>Bacteroidaceae</taxon>
        <taxon>Phocaeicola</taxon>
    </lineage>
</organism>
<keyword evidence="11" id="KW-1185">Reference proteome</keyword>
<dbReference type="SUPFAM" id="SSF90123">
    <property type="entry name" value="ABC transporter transmembrane region"/>
    <property type="match status" value="1"/>
</dbReference>
<feature type="domain" description="ABC transporter" evidence="8">
    <location>
        <begin position="334"/>
        <end position="543"/>
    </location>
</feature>
<dbReference type="SMART" id="SM00382">
    <property type="entry name" value="AAA"/>
    <property type="match status" value="1"/>
</dbReference>
<dbReference type="InterPro" id="IPR011527">
    <property type="entry name" value="ABC1_TM_dom"/>
</dbReference>
<evidence type="ECO:0000256" key="2">
    <source>
        <dbReference type="ARBA" id="ARBA00022692"/>
    </source>
</evidence>
<dbReference type="CDD" id="cd07346">
    <property type="entry name" value="ABC_6TM_exporters"/>
    <property type="match status" value="1"/>
</dbReference>
<dbReference type="InterPro" id="IPR039421">
    <property type="entry name" value="Type_1_exporter"/>
</dbReference>
<dbReference type="PANTHER" id="PTHR24221:SF654">
    <property type="entry name" value="ATP-BINDING CASSETTE SUB-FAMILY B MEMBER 6"/>
    <property type="match status" value="1"/>
</dbReference>
<dbReference type="InterPro" id="IPR027417">
    <property type="entry name" value="P-loop_NTPase"/>
</dbReference>
<dbReference type="Pfam" id="PF00664">
    <property type="entry name" value="ABC_membrane"/>
    <property type="match status" value="1"/>
</dbReference>
<accession>A0ABT4PJG0</accession>
<evidence type="ECO:0000259" key="8">
    <source>
        <dbReference type="PROSITE" id="PS50893"/>
    </source>
</evidence>
<evidence type="ECO:0000313" key="11">
    <source>
        <dbReference type="Proteomes" id="UP001141933"/>
    </source>
</evidence>
<dbReference type="EMBL" id="JAPZVM010000009">
    <property type="protein sequence ID" value="MCZ8373191.1"/>
    <property type="molecule type" value="Genomic_DNA"/>
</dbReference>
<evidence type="ECO:0000256" key="3">
    <source>
        <dbReference type="ARBA" id="ARBA00022741"/>
    </source>
</evidence>
<dbReference type="InterPro" id="IPR003439">
    <property type="entry name" value="ABC_transporter-like_ATP-bd"/>
</dbReference>
<evidence type="ECO:0000256" key="4">
    <source>
        <dbReference type="ARBA" id="ARBA00022840"/>
    </source>
</evidence>
<feature type="transmembrane region" description="Helical" evidence="7">
    <location>
        <begin position="21"/>
        <end position="46"/>
    </location>
</feature>
<feature type="transmembrane region" description="Helical" evidence="7">
    <location>
        <begin position="58"/>
        <end position="79"/>
    </location>
</feature>
<dbReference type="RefSeq" id="WP_269878496.1">
    <property type="nucleotide sequence ID" value="NZ_JAPZVM010000009.1"/>
</dbReference>
<evidence type="ECO:0000256" key="1">
    <source>
        <dbReference type="ARBA" id="ARBA00004651"/>
    </source>
</evidence>
<dbReference type="Proteomes" id="UP001141933">
    <property type="component" value="Unassembled WGS sequence"/>
</dbReference>
<evidence type="ECO:0000259" key="9">
    <source>
        <dbReference type="PROSITE" id="PS50929"/>
    </source>
</evidence>
<sequence length="545" mass="60812">MRIVDCIKWLWMTSRGFRGAIAVNGIIGVMHVGVSLLFVYVCKHLIDIVTRHSADNLTWYVGAMIVCMGMQLLLSVVSARMGSSLDIRFRNELRYRLFCRVMESKWAGKEVMHTGDMLNRMGEDVLTVTGAVCRSLPALLTTVVQLGGAWFFLHQLDKRLAWILLLVMPVALLLSKSYVRKMRRLTKEIRATDSRVQSHLQENLQHRVLIRTLEYTSCANQTLSVLQEGLQNKVMERTNFSVFSRLMVQTGFAVGYATAFLWGLYGMYGGTVTFGMMTAFLQLVSQVQRPMVDLSRQIPAFVQVFTSVERLQELAALDVEKKGKSHKMEGKLGVRLEKVCFAYSDGERKVMDNFSCNFAPGSLTAIVGETGVGKSTLIRLMLALLQPDSGRVVLYNEKEEVEASPQTRCNISYVPQGNTLVSGTIRDNLLLGNPKATEEELRAALHTAVADFVLDLPEGLDTLCGELGAGLSEGQAQRIAIARGLLRPGRILILDEPSSALDSETEQLLLERLTLEVKDKTLMLITHRETIGQLCTSVIRMQKKV</sequence>
<dbReference type="PROSITE" id="PS50893">
    <property type="entry name" value="ABC_TRANSPORTER_2"/>
    <property type="match status" value="1"/>
</dbReference>
<evidence type="ECO:0000256" key="5">
    <source>
        <dbReference type="ARBA" id="ARBA00022989"/>
    </source>
</evidence>
<reference evidence="10" key="1">
    <citation type="submission" date="2022-12" db="EMBL/GenBank/DDBJ databases">
        <title>Phocaeicola acetigenes sp. nov., isolated feces from a healthy human.</title>
        <authorList>
            <person name="Do H."/>
            <person name="Ha Y.B."/>
            <person name="Kim J.-S."/>
            <person name="Suh M.K."/>
            <person name="Kim H.S."/>
            <person name="Lee J.-S."/>
        </authorList>
    </citation>
    <scope>NUCLEOTIDE SEQUENCE</scope>
    <source>
        <strain evidence="10">KGMB11183</strain>
    </source>
</reference>
<dbReference type="SUPFAM" id="SSF52540">
    <property type="entry name" value="P-loop containing nucleoside triphosphate hydrolases"/>
    <property type="match status" value="1"/>
</dbReference>
<evidence type="ECO:0000256" key="7">
    <source>
        <dbReference type="SAM" id="Phobius"/>
    </source>
</evidence>
<proteinExistence type="predicted"/>
<dbReference type="Pfam" id="PF00005">
    <property type="entry name" value="ABC_tran"/>
    <property type="match status" value="1"/>
</dbReference>
<comment type="subcellular location">
    <subcellularLocation>
        <location evidence="1">Cell membrane</location>
        <topology evidence="1">Multi-pass membrane protein</topology>
    </subcellularLocation>
</comment>
<keyword evidence="6 7" id="KW-0472">Membrane</keyword>
<dbReference type="Gene3D" id="3.40.50.300">
    <property type="entry name" value="P-loop containing nucleotide triphosphate hydrolases"/>
    <property type="match status" value="1"/>
</dbReference>